<proteinExistence type="predicted"/>
<organism evidence="1 2">
    <name type="scientific">Actinoplanes couchii</name>
    <dbReference type="NCBI Taxonomy" id="403638"/>
    <lineage>
        <taxon>Bacteria</taxon>
        <taxon>Bacillati</taxon>
        <taxon>Actinomycetota</taxon>
        <taxon>Actinomycetes</taxon>
        <taxon>Micromonosporales</taxon>
        <taxon>Micromonosporaceae</taxon>
        <taxon>Actinoplanes</taxon>
    </lineage>
</organism>
<dbReference type="EMBL" id="BOMG01000117">
    <property type="protein sequence ID" value="GID61020.1"/>
    <property type="molecule type" value="Genomic_DNA"/>
</dbReference>
<accession>A0ABQ3XRJ7</accession>
<sequence>MHLDPGARRATVWSTERVLGLEERFAGHWPGWSLDFCQDRFVEQELRFGAAFRFPGPAAGAGPHAAALAERAMEHWARGTVEYSGIRPVPRRGYDPLYGTGDAGLTVAELQRLVDLLLEPGQERCVDVAEYAHEMREIRE</sequence>
<keyword evidence="2" id="KW-1185">Reference proteome</keyword>
<reference evidence="1 2" key="1">
    <citation type="submission" date="2021-01" db="EMBL/GenBank/DDBJ databases">
        <title>Whole genome shotgun sequence of Actinoplanes couchii NBRC 106145.</title>
        <authorList>
            <person name="Komaki H."/>
            <person name="Tamura T."/>
        </authorList>
    </citation>
    <scope>NUCLEOTIDE SEQUENCE [LARGE SCALE GENOMIC DNA]</scope>
    <source>
        <strain evidence="1 2">NBRC 106145</strain>
    </source>
</reference>
<name>A0ABQ3XRJ7_9ACTN</name>
<comment type="caution">
    <text evidence="1">The sequence shown here is derived from an EMBL/GenBank/DDBJ whole genome shotgun (WGS) entry which is preliminary data.</text>
</comment>
<dbReference type="Proteomes" id="UP000612282">
    <property type="component" value="Unassembled WGS sequence"/>
</dbReference>
<evidence type="ECO:0000313" key="1">
    <source>
        <dbReference type="EMBL" id="GID61020.1"/>
    </source>
</evidence>
<gene>
    <name evidence="1" type="ORF">Aco03nite_094240</name>
</gene>
<evidence type="ECO:0000313" key="2">
    <source>
        <dbReference type="Proteomes" id="UP000612282"/>
    </source>
</evidence>
<protein>
    <submittedName>
        <fullName evidence="1">Uncharacterized protein</fullName>
    </submittedName>
</protein>